<keyword evidence="2" id="KW-0561">Oxygen transport</keyword>
<organism evidence="6 7">
    <name type="scientific">Thiorhodococcus minor</name>
    <dbReference type="NCBI Taxonomy" id="57489"/>
    <lineage>
        <taxon>Bacteria</taxon>
        <taxon>Pseudomonadati</taxon>
        <taxon>Pseudomonadota</taxon>
        <taxon>Gammaproteobacteria</taxon>
        <taxon>Chromatiales</taxon>
        <taxon>Chromatiaceae</taxon>
        <taxon>Thiorhodococcus</taxon>
    </lineage>
</organism>
<accession>A0A6M0JZ07</accession>
<evidence type="ECO:0000256" key="4">
    <source>
        <dbReference type="ARBA" id="ARBA00023004"/>
    </source>
</evidence>
<evidence type="ECO:0000256" key="3">
    <source>
        <dbReference type="ARBA" id="ARBA00022723"/>
    </source>
</evidence>
<dbReference type="InterPro" id="IPR035938">
    <property type="entry name" value="Hemerythrin-like_sf"/>
</dbReference>
<evidence type="ECO:0000256" key="2">
    <source>
        <dbReference type="ARBA" id="ARBA00022621"/>
    </source>
</evidence>
<dbReference type="Pfam" id="PF01814">
    <property type="entry name" value="Hemerythrin"/>
    <property type="match status" value="1"/>
</dbReference>
<gene>
    <name evidence="6" type="ORF">G3446_10330</name>
</gene>
<dbReference type="InterPro" id="IPR050669">
    <property type="entry name" value="Hemerythrin"/>
</dbReference>
<protein>
    <submittedName>
        <fullName evidence="6">Hemerythrin family protein</fullName>
    </submittedName>
</protein>
<dbReference type="Gene3D" id="1.20.120.50">
    <property type="entry name" value="Hemerythrin-like"/>
    <property type="match status" value="1"/>
</dbReference>
<evidence type="ECO:0000259" key="5">
    <source>
        <dbReference type="Pfam" id="PF01814"/>
    </source>
</evidence>
<evidence type="ECO:0000313" key="6">
    <source>
        <dbReference type="EMBL" id="NEV62281.1"/>
    </source>
</evidence>
<dbReference type="NCBIfam" id="TIGR02481">
    <property type="entry name" value="hemeryth_dom"/>
    <property type="match status" value="1"/>
</dbReference>
<dbReference type="SUPFAM" id="SSF47188">
    <property type="entry name" value="Hemerythrin-like"/>
    <property type="match status" value="1"/>
</dbReference>
<dbReference type="RefSeq" id="WP_164452754.1">
    <property type="nucleotide sequence ID" value="NZ_JAAIJQ010000025.1"/>
</dbReference>
<keyword evidence="3" id="KW-0479">Metal-binding</keyword>
<dbReference type="AlphaFoldDB" id="A0A6M0JZ07"/>
<dbReference type="CDD" id="cd12107">
    <property type="entry name" value="Hemerythrin"/>
    <property type="match status" value="1"/>
</dbReference>
<dbReference type="NCBIfam" id="NF033749">
    <property type="entry name" value="bact_hemeryth"/>
    <property type="match status" value="1"/>
</dbReference>
<name>A0A6M0JZ07_9GAMM</name>
<keyword evidence="2" id="KW-0813">Transport</keyword>
<dbReference type="PANTHER" id="PTHR37164">
    <property type="entry name" value="BACTERIOHEMERYTHRIN"/>
    <property type="match status" value="1"/>
</dbReference>
<comment type="similarity">
    <text evidence="1">Belongs to the hemerythrin family.</text>
</comment>
<reference evidence="6 7" key="1">
    <citation type="submission" date="2020-02" db="EMBL/GenBank/DDBJ databases">
        <title>Genome sequences of Thiorhodococcus mannitoliphagus and Thiorhodococcus minor, purple sulfur photosynthetic bacteria in the gammaproteobacterial family, Chromatiaceae.</title>
        <authorList>
            <person name="Aviles F.A."/>
            <person name="Meyer T.E."/>
            <person name="Kyndt J.A."/>
        </authorList>
    </citation>
    <scope>NUCLEOTIDE SEQUENCE [LARGE SCALE GENOMIC DNA]</scope>
    <source>
        <strain evidence="6 7">DSM 11518</strain>
    </source>
</reference>
<dbReference type="Proteomes" id="UP000483379">
    <property type="component" value="Unassembled WGS sequence"/>
</dbReference>
<dbReference type="PANTHER" id="PTHR37164:SF1">
    <property type="entry name" value="BACTERIOHEMERYTHRIN"/>
    <property type="match status" value="1"/>
</dbReference>
<dbReference type="GO" id="GO:0046872">
    <property type="term" value="F:metal ion binding"/>
    <property type="evidence" value="ECO:0007669"/>
    <property type="project" value="UniProtKB-KW"/>
</dbReference>
<dbReference type="InterPro" id="IPR012312">
    <property type="entry name" value="Hemerythrin-like"/>
</dbReference>
<proteinExistence type="inferred from homology"/>
<feature type="domain" description="Hemerythrin-like" evidence="5">
    <location>
        <begin position="21"/>
        <end position="136"/>
    </location>
</feature>
<dbReference type="InterPro" id="IPR012827">
    <property type="entry name" value="Hemerythrin_metal-bd"/>
</dbReference>
<dbReference type="GO" id="GO:0005344">
    <property type="term" value="F:oxygen carrier activity"/>
    <property type="evidence" value="ECO:0007669"/>
    <property type="project" value="UniProtKB-KW"/>
</dbReference>
<evidence type="ECO:0000256" key="1">
    <source>
        <dbReference type="ARBA" id="ARBA00010587"/>
    </source>
</evidence>
<comment type="caution">
    <text evidence="6">The sequence shown here is derived from an EMBL/GenBank/DDBJ whole genome shotgun (WGS) entry which is preliminary data.</text>
</comment>
<keyword evidence="7" id="KW-1185">Reference proteome</keyword>
<evidence type="ECO:0000313" key="7">
    <source>
        <dbReference type="Proteomes" id="UP000483379"/>
    </source>
</evidence>
<dbReference type="InterPro" id="IPR016131">
    <property type="entry name" value="Haemerythrin_Fe_BS"/>
</dbReference>
<keyword evidence="4" id="KW-0408">Iron</keyword>
<dbReference type="PROSITE" id="PS00550">
    <property type="entry name" value="HEMERYTHRINS"/>
    <property type="match status" value="1"/>
</dbReference>
<sequence>MSQHHETVAPLVEWTQSLSVGIQEIDDQHRVLVDLLNQINEAIHVDHGSDVTNAILKDLVDYTKIHFAVEESLMRVLGYPGYEEHKDRHQELIHEVETLQDKLLTGQKGLSFELLPFLKMWLMRHIMSEDMSYAPFFLEKGVIASSPHLSPGRRLWQFMTSSGRHR</sequence>
<dbReference type="EMBL" id="JAAIJQ010000025">
    <property type="protein sequence ID" value="NEV62281.1"/>
    <property type="molecule type" value="Genomic_DNA"/>
</dbReference>